<dbReference type="Pfam" id="PF05610">
    <property type="entry name" value="DUF779"/>
    <property type="match status" value="1"/>
</dbReference>
<dbReference type="RefSeq" id="WP_039814392.1">
    <property type="nucleotide sequence ID" value="NZ_UGRY01000005.1"/>
</dbReference>
<dbReference type="OrthoDB" id="3725739at2"/>
<proteinExistence type="predicted"/>
<evidence type="ECO:0000313" key="2">
    <source>
        <dbReference type="Proteomes" id="UP000255467"/>
    </source>
</evidence>
<reference evidence="1 2" key="1">
    <citation type="submission" date="2018-06" db="EMBL/GenBank/DDBJ databases">
        <authorList>
            <consortium name="Pathogen Informatics"/>
            <person name="Doyle S."/>
        </authorList>
    </citation>
    <scope>NUCLEOTIDE SEQUENCE [LARGE SCALE GENOMIC DNA]</scope>
    <source>
        <strain evidence="1 2">NCTC1934</strain>
    </source>
</reference>
<dbReference type="AlphaFoldDB" id="A0A379JK12"/>
<protein>
    <submittedName>
        <fullName evidence="1">Uncharacterized protein conserved in bacteria</fullName>
    </submittedName>
</protein>
<evidence type="ECO:0000313" key="1">
    <source>
        <dbReference type="EMBL" id="SUD48611.1"/>
    </source>
</evidence>
<dbReference type="STRING" id="1406858.GCA_000710895_04612"/>
<dbReference type="PIRSF" id="PIRSF009151">
    <property type="entry name" value="DUF779"/>
    <property type="match status" value="1"/>
</dbReference>
<dbReference type="EMBL" id="UGRY01000005">
    <property type="protein sequence ID" value="SUD48611.1"/>
    <property type="molecule type" value="Genomic_DNA"/>
</dbReference>
<keyword evidence="2" id="KW-1185">Reference proteome</keyword>
<accession>A0A379JK12</accession>
<sequence length="135" mass="14607">MRTGAVSRVGITEAAAEVLQGLIDRHGPVVFHQSGMSRDSGSPLCCPLSEFRVGAADVLLGRVFPDTPFWMSADQFERWRHSHLTVDVVPGRHGGFSLEAHEGVRFIIRSRVFTDAEAAVLEAAPAPRRGADLTG</sequence>
<name>A0A379JK12_9NOCA</name>
<gene>
    <name evidence="1" type="ORF">NCTC1934_05947</name>
</gene>
<dbReference type="InterPro" id="IPR008497">
    <property type="entry name" value="DUF779"/>
</dbReference>
<organism evidence="1 2">
    <name type="scientific">Nocardia otitidiscaviarum</name>
    <dbReference type="NCBI Taxonomy" id="1823"/>
    <lineage>
        <taxon>Bacteria</taxon>
        <taxon>Bacillati</taxon>
        <taxon>Actinomycetota</taxon>
        <taxon>Actinomycetes</taxon>
        <taxon>Mycobacteriales</taxon>
        <taxon>Nocardiaceae</taxon>
        <taxon>Nocardia</taxon>
    </lineage>
</organism>
<dbReference type="Proteomes" id="UP000255467">
    <property type="component" value="Unassembled WGS sequence"/>
</dbReference>